<gene>
    <name evidence="5" type="primary">blaI_2</name>
    <name evidence="5" type="ORF">AMURIS_01184</name>
</gene>
<keyword evidence="3" id="KW-0238">DNA-binding</keyword>
<evidence type="ECO:0000256" key="4">
    <source>
        <dbReference type="ARBA" id="ARBA00023163"/>
    </source>
</evidence>
<dbReference type="InterPro" id="IPR036388">
    <property type="entry name" value="WH-like_DNA-bd_sf"/>
</dbReference>
<evidence type="ECO:0000256" key="2">
    <source>
        <dbReference type="ARBA" id="ARBA00023015"/>
    </source>
</evidence>
<evidence type="ECO:0000256" key="1">
    <source>
        <dbReference type="ARBA" id="ARBA00011046"/>
    </source>
</evidence>
<proteinExistence type="inferred from homology"/>
<dbReference type="EMBL" id="OFSM01000005">
    <property type="protein sequence ID" value="SOY28477.1"/>
    <property type="molecule type" value="Genomic_DNA"/>
</dbReference>
<dbReference type="SUPFAM" id="SSF46785">
    <property type="entry name" value="Winged helix' DNA-binding domain"/>
    <property type="match status" value="1"/>
</dbReference>
<organism evidence="5 6">
    <name type="scientific">Acetatifactor muris</name>
    <dbReference type="NCBI Taxonomy" id="879566"/>
    <lineage>
        <taxon>Bacteria</taxon>
        <taxon>Bacillati</taxon>
        <taxon>Bacillota</taxon>
        <taxon>Clostridia</taxon>
        <taxon>Lachnospirales</taxon>
        <taxon>Lachnospiraceae</taxon>
        <taxon>Acetatifactor</taxon>
    </lineage>
</organism>
<evidence type="ECO:0000313" key="5">
    <source>
        <dbReference type="EMBL" id="SOY28477.1"/>
    </source>
</evidence>
<dbReference type="AlphaFoldDB" id="A0A2K4ZDD7"/>
<dbReference type="Gene3D" id="1.10.10.10">
    <property type="entry name" value="Winged helix-like DNA-binding domain superfamily/Winged helix DNA-binding domain"/>
    <property type="match status" value="1"/>
</dbReference>
<accession>A0A2K4ZDD7</accession>
<sequence>MTLLDYCDSLYMTSDYCNSPILLLWKNTRYRKGESVNIKLFDSELKVMEVLWEQGPQYAKDIVDVLSERIGWNKNTTYTVIKKCMEKGAVERTEPGFLCTPLVTREEVAQSETEQLIDKMFGGSSELFFSSFLKNQGISEEDAVRLARMIEEAK</sequence>
<keyword evidence="4" id="KW-0804">Transcription</keyword>
<evidence type="ECO:0000256" key="3">
    <source>
        <dbReference type="ARBA" id="ARBA00023125"/>
    </source>
</evidence>
<keyword evidence="2" id="KW-0805">Transcription regulation</keyword>
<protein>
    <submittedName>
        <fullName evidence="5">Penicillinase repressor</fullName>
    </submittedName>
</protein>
<reference evidence="5 6" key="1">
    <citation type="submission" date="2018-01" db="EMBL/GenBank/DDBJ databases">
        <authorList>
            <person name="Gaut B.S."/>
            <person name="Morton B.R."/>
            <person name="Clegg M.T."/>
            <person name="Duvall M.R."/>
        </authorList>
    </citation>
    <scope>NUCLEOTIDE SEQUENCE [LARGE SCALE GENOMIC DNA]</scope>
    <source>
        <strain evidence="5">GP69</strain>
    </source>
</reference>
<name>A0A2K4ZDD7_9FIRM</name>
<dbReference type="GO" id="GO:0003677">
    <property type="term" value="F:DNA binding"/>
    <property type="evidence" value="ECO:0007669"/>
    <property type="project" value="UniProtKB-KW"/>
</dbReference>
<dbReference type="InterPro" id="IPR005650">
    <property type="entry name" value="BlaI_family"/>
</dbReference>
<dbReference type="Pfam" id="PF03965">
    <property type="entry name" value="Penicillinase_R"/>
    <property type="match status" value="1"/>
</dbReference>
<dbReference type="Proteomes" id="UP000236311">
    <property type="component" value="Unassembled WGS sequence"/>
</dbReference>
<keyword evidence="6" id="KW-1185">Reference proteome</keyword>
<comment type="similarity">
    <text evidence="1">Belongs to the BlaI transcriptional regulatory family.</text>
</comment>
<evidence type="ECO:0000313" key="6">
    <source>
        <dbReference type="Proteomes" id="UP000236311"/>
    </source>
</evidence>
<dbReference type="GO" id="GO:0045892">
    <property type="term" value="P:negative regulation of DNA-templated transcription"/>
    <property type="evidence" value="ECO:0007669"/>
    <property type="project" value="InterPro"/>
</dbReference>
<dbReference type="Gene3D" id="1.10.4040.10">
    <property type="entry name" value="Penicillinase repressor domain"/>
    <property type="match status" value="1"/>
</dbReference>
<dbReference type="InterPro" id="IPR036390">
    <property type="entry name" value="WH_DNA-bd_sf"/>
</dbReference>